<dbReference type="AlphaFoldDB" id="Q7ULC8"/>
<dbReference type="SUPFAM" id="SSF51679">
    <property type="entry name" value="Bacterial luciferase-like"/>
    <property type="match status" value="1"/>
</dbReference>
<keyword evidence="7" id="KW-1185">Reference proteome</keyword>
<dbReference type="PANTHER" id="PTHR30011:SF16">
    <property type="entry name" value="C2H2 FINGER DOMAIN TRANSCRIPTION FACTOR (EUROFUNG)-RELATED"/>
    <property type="match status" value="1"/>
</dbReference>
<dbReference type="InParanoid" id="Q7ULC8"/>
<keyword evidence="2" id="KW-0288">FMN</keyword>
<evidence type="ECO:0000256" key="3">
    <source>
        <dbReference type="ARBA" id="ARBA00023002"/>
    </source>
</evidence>
<keyword evidence="4" id="KW-0503">Monooxygenase</keyword>
<proteinExistence type="predicted"/>
<evidence type="ECO:0000313" key="7">
    <source>
        <dbReference type="Proteomes" id="UP000001025"/>
    </source>
</evidence>
<dbReference type="GO" id="GO:0004497">
    <property type="term" value="F:monooxygenase activity"/>
    <property type="evidence" value="ECO:0007669"/>
    <property type="project" value="UniProtKB-KW"/>
</dbReference>
<evidence type="ECO:0000313" key="6">
    <source>
        <dbReference type="EMBL" id="CAD76349.1"/>
    </source>
</evidence>
<dbReference type="InterPro" id="IPR011251">
    <property type="entry name" value="Luciferase-like_dom"/>
</dbReference>
<dbReference type="KEGG" id="rba:RB9585"/>
<dbReference type="OrthoDB" id="7239898at2"/>
<dbReference type="InterPro" id="IPR020020">
    <property type="entry name" value="Luciferase-type_oxidoreductase"/>
</dbReference>
<gene>
    <name evidence="6" type="ordered locus">RB9585</name>
</gene>
<name>Q7ULC8_RHOBA</name>
<dbReference type="PANTHER" id="PTHR30011">
    <property type="entry name" value="ALKANESULFONATE MONOOXYGENASE-RELATED"/>
    <property type="match status" value="1"/>
</dbReference>
<keyword evidence="3" id="KW-0560">Oxidoreductase</keyword>
<dbReference type="FunCoup" id="Q7ULC8">
    <property type="interactions" value="132"/>
</dbReference>
<accession>Q7ULC8</accession>
<organism evidence="6 7">
    <name type="scientific">Rhodopirellula baltica (strain DSM 10527 / NCIMB 13988 / SH1)</name>
    <dbReference type="NCBI Taxonomy" id="243090"/>
    <lineage>
        <taxon>Bacteria</taxon>
        <taxon>Pseudomonadati</taxon>
        <taxon>Planctomycetota</taxon>
        <taxon>Planctomycetia</taxon>
        <taxon>Pirellulales</taxon>
        <taxon>Pirellulaceae</taxon>
        <taxon>Rhodopirellula</taxon>
    </lineage>
</organism>
<protein>
    <recommendedName>
        <fullName evidence="5">Luciferase-like domain-containing protein</fullName>
    </recommendedName>
</protein>
<dbReference type="HOGENOM" id="CLU_027853_0_0_0"/>
<dbReference type="InterPro" id="IPR036661">
    <property type="entry name" value="Luciferase-like_sf"/>
</dbReference>
<dbReference type="Proteomes" id="UP000001025">
    <property type="component" value="Chromosome"/>
</dbReference>
<dbReference type="EnsemblBacteria" id="CAD76349">
    <property type="protein sequence ID" value="CAD76349"/>
    <property type="gene ID" value="RB9585"/>
</dbReference>
<dbReference type="PATRIC" id="fig|243090.15.peg.4603"/>
<evidence type="ECO:0000256" key="4">
    <source>
        <dbReference type="ARBA" id="ARBA00023033"/>
    </source>
</evidence>
<dbReference type="GO" id="GO:0016705">
    <property type="term" value="F:oxidoreductase activity, acting on paired donors, with incorporation or reduction of molecular oxygen"/>
    <property type="evidence" value="ECO:0007669"/>
    <property type="project" value="InterPro"/>
</dbReference>
<reference evidence="6 7" key="1">
    <citation type="journal article" date="2003" name="Proc. Natl. Acad. Sci. U.S.A.">
        <title>Complete genome sequence of the marine planctomycete Pirellula sp. strain 1.</title>
        <authorList>
            <person name="Gloeckner F.O."/>
            <person name="Kube M."/>
            <person name="Bauer M."/>
            <person name="Teeling H."/>
            <person name="Lombardot T."/>
            <person name="Ludwig W."/>
            <person name="Gade D."/>
            <person name="Beck A."/>
            <person name="Borzym K."/>
            <person name="Heitmann K."/>
            <person name="Rabus R."/>
            <person name="Schlesner H."/>
            <person name="Amann R."/>
            <person name="Reinhardt R."/>
        </authorList>
    </citation>
    <scope>NUCLEOTIDE SEQUENCE [LARGE SCALE GENOMIC DNA]</scope>
    <source>
        <strain evidence="7">DSM 10527 / NCIMB 13988 / SH1</strain>
    </source>
</reference>
<dbReference type="eggNOG" id="COG2141">
    <property type="taxonomic scope" value="Bacteria"/>
</dbReference>
<dbReference type="InterPro" id="IPR051260">
    <property type="entry name" value="Diverse_substr_monoxygenases"/>
</dbReference>
<sequence length="328" mass="36720">MSSATTPETVEFQSINRGYNSVFHANRLSLGLVVPIENYSDGPVPEMHRHIERVQLAEALGFSAVWLRDVPFNVPAFGDAGQTYDPFVYLGMLSGMTERIALGVASIILPLRHPAHVAKAAATADVLSGGRQILGVASGDRPEESPAINAPFVDRGASFRESYRYIRKMSDPWPRFDNQRGRVTGEMDMLPKPVSGRLPLLITGSSQQSPEWLAAHGDGWMTYPRPAESQARVIQDWRQRMRTIGRPNQPVLQPLYIDLTESPDTPPTPIHLGLRIGINPLREYLRSRQEMGVNHIALNLRFNRADIETTLKQIADELLPEFQHEERT</sequence>
<dbReference type="NCBIfam" id="TIGR03571">
    <property type="entry name" value="lucif_BA3436"/>
    <property type="match status" value="1"/>
</dbReference>
<evidence type="ECO:0000256" key="1">
    <source>
        <dbReference type="ARBA" id="ARBA00022630"/>
    </source>
</evidence>
<dbReference type="EMBL" id="BX294149">
    <property type="protein sequence ID" value="CAD76349.1"/>
    <property type="molecule type" value="Genomic_DNA"/>
</dbReference>
<dbReference type="STRING" id="243090.RB9585"/>
<feature type="domain" description="Luciferase-like" evidence="5">
    <location>
        <begin position="31"/>
        <end position="249"/>
    </location>
</feature>
<evidence type="ECO:0000256" key="2">
    <source>
        <dbReference type="ARBA" id="ARBA00022643"/>
    </source>
</evidence>
<dbReference type="Pfam" id="PF00296">
    <property type="entry name" value="Bac_luciferase"/>
    <property type="match status" value="1"/>
</dbReference>
<dbReference type="Gene3D" id="3.20.20.30">
    <property type="entry name" value="Luciferase-like domain"/>
    <property type="match status" value="1"/>
</dbReference>
<keyword evidence="1" id="KW-0285">Flavoprotein</keyword>
<evidence type="ECO:0000259" key="5">
    <source>
        <dbReference type="Pfam" id="PF00296"/>
    </source>
</evidence>